<gene>
    <name evidence="2" type="ORF">FF38_00157</name>
</gene>
<dbReference type="OMA" id="NAPMSIN"/>
<comment type="caution">
    <text evidence="2">The sequence shown here is derived from an EMBL/GenBank/DDBJ whole genome shotgun (WGS) entry which is preliminary data.</text>
</comment>
<dbReference type="EMBL" id="JRES01001480">
    <property type="protein sequence ID" value="KNC22596.1"/>
    <property type="molecule type" value="Genomic_DNA"/>
</dbReference>
<evidence type="ECO:0000313" key="2">
    <source>
        <dbReference type="EMBL" id="KNC22596.1"/>
    </source>
</evidence>
<dbReference type="Proteomes" id="UP000037069">
    <property type="component" value="Unassembled WGS sequence"/>
</dbReference>
<keyword evidence="3" id="KW-1185">Reference proteome</keyword>
<evidence type="ECO:0000313" key="3">
    <source>
        <dbReference type="Proteomes" id="UP000037069"/>
    </source>
</evidence>
<evidence type="ECO:0008006" key="4">
    <source>
        <dbReference type="Google" id="ProtNLM"/>
    </source>
</evidence>
<dbReference type="AlphaFoldDB" id="A0A0L0BRF1"/>
<name>A0A0L0BRF1_LUCCU</name>
<dbReference type="OrthoDB" id="425619at2759"/>
<evidence type="ECO:0000256" key="1">
    <source>
        <dbReference type="SAM" id="MobiDB-lite"/>
    </source>
</evidence>
<organism evidence="2 3">
    <name type="scientific">Lucilia cuprina</name>
    <name type="common">Green bottle fly</name>
    <name type="synonym">Australian sheep blowfly</name>
    <dbReference type="NCBI Taxonomy" id="7375"/>
    <lineage>
        <taxon>Eukaryota</taxon>
        <taxon>Metazoa</taxon>
        <taxon>Ecdysozoa</taxon>
        <taxon>Arthropoda</taxon>
        <taxon>Hexapoda</taxon>
        <taxon>Insecta</taxon>
        <taxon>Pterygota</taxon>
        <taxon>Neoptera</taxon>
        <taxon>Endopterygota</taxon>
        <taxon>Diptera</taxon>
        <taxon>Brachycera</taxon>
        <taxon>Muscomorpha</taxon>
        <taxon>Oestroidea</taxon>
        <taxon>Calliphoridae</taxon>
        <taxon>Luciliinae</taxon>
        <taxon>Lucilia</taxon>
    </lineage>
</organism>
<reference evidence="2 3" key="1">
    <citation type="journal article" date="2015" name="Nat. Commun.">
        <title>Lucilia cuprina genome unlocks parasitic fly biology to underpin future interventions.</title>
        <authorList>
            <person name="Anstead C.A."/>
            <person name="Korhonen P.K."/>
            <person name="Young N.D."/>
            <person name="Hall R.S."/>
            <person name="Jex A.R."/>
            <person name="Murali S.C."/>
            <person name="Hughes D.S."/>
            <person name="Lee S.F."/>
            <person name="Perry T."/>
            <person name="Stroehlein A.J."/>
            <person name="Ansell B.R."/>
            <person name="Breugelmans B."/>
            <person name="Hofmann A."/>
            <person name="Qu J."/>
            <person name="Dugan S."/>
            <person name="Lee S.L."/>
            <person name="Chao H."/>
            <person name="Dinh H."/>
            <person name="Han Y."/>
            <person name="Doddapaneni H.V."/>
            <person name="Worley K.C."/>
            <person name="Muzny D.M."/>
            <person name="Ioannidis P."/>
            <person name="Waterhouse R.M."/>
            <person name="Zdobnov E.M."/>
            <person name="James P.J."/>
            <person name="Bagnall N.H."/>
            <person name="Kotze A.C."/>
            <person name="Gibbs R.A."/>
            <person name="Richards S."/>
            <person name="Batterham P."/>
            <person name="Gasser R.B."/>
        </authorList>
    </citation>
    <scope>NUCLEOTIDE SEQUENCE [LARGE SCALE GENOMIC DNA]</scope>
    <source>
        <strain evidence="2 3">LS</strain>
        <tissue evidence="2">Full body</tissue>
    </source>
</reference>
<accession>A0A0L0BRF1</accession>
<protein>
    <recommendedName>
        <fullName evidence="4">Retrotransposon gag domain-containing protein</fullName>
    </recommendedName>
</protein>
<proteinExistence type="predicted"/>
<feature type="compositionally biased region" description="Low complexity" evidence="1">
    <location>
        <begin position="1"/>
        <end position="19"/>
    </location>
</feature>
<feature type="region of interest" description="Disordered" evidence="1">
    <location>
        <begin position="1"/>
        <end position="31"/>
    </location>
</feature>
<sequence length="185" mass="20893">MNRQSSSTSNRHSSSAPNVTNPPPAPVSNAPMSINLTERQFSDLLGSLQVRQEFKTTFSSCSARFNGGRSTSKVEDFIATTLVFKEAEHILDQMALISLPLLLEGYASSWWQGVKHEANNFDEAIKLLRTAFAPPKPDWRIYAEIFQDKQKLSESIDSFICRKRRLFAICFVGRRTTRLMFAINA</sequence>